<name>A7SP95_NEMVE</name>
<sequence>MYHGCHSNAYCTNVAGSYICTCANNFIGDGKTCVRTWSLVARFSNADSKNWMRDDGLWWFDQLSAIGDEQNPAANSDMISPLFWTMPGTKVKVTRSDDPTHTPLLVTTGDCLGGKTMRGLLMSFGNTRRDGTDSWVSDQCRHSCTVTYGGLYASTNGFEQASCDGTVQSRNKIGFWCQYDNGDAAVMMIGGGGSACARADHGIGITESDYGSFIFDPEADFGSDSVGTATDYSLNLWVL</sequence>
<dbReference type="HOGENOM" id="CLU_1162360_0_0_1"/>
<dbReference type="Proteomes" id="UP000001593">
    <property type="component" value="Unassembled WGS sequence"/>
</dbReference>
<evidence type="ECO:0000256" key="1">
    <source>
        <dbReference type="ARBA" id="ARBA00022536"/>
    </source>
</evidence>
<dbReference type="Pfam" id="PF12947">
    <property type="entry name" value="EGF_3"/>
    <property type="match status" value="1"/>
</dbReference>
<evidence type="ECO:0000256" key="2">
    <source>
        <dbReference type="ARBA" id="ARBA00023157"/>
    </source>
</evidence>
<dbReference type="CDD" id="cd00053">
    <property type="entry name" value="EGF"/>
    <property type="match status" value="1"/>
</dbReference>
<reference evidence="4 5" key="1">
    <citation type="journal article" date="2007" name="Science">
        <title>Sea anemone genome reveals ancestral eumetazoan gene repertoire and genomic organization.</title>
        <authorList>
            <person name="Putnam N.H."/>
            <person name="Srivastava M."/>
            <person name="Hellsten U."/>
            <person name="Dirks B."/>
            <person name="Chapman J."/>
            <person name="Salamov A."/>
            <person name="Terry A."/>
            <person name="Shapiro H."/>
            <person name="Lindquist E."/>
            <person name="Kapitonov V.V."/>
            <person name="Jurka J."/>
            <person name="Genikhovich G."/>
            <person name="Grigoriev I.V."/>
            <person name="Lucas S.M."/>
            <person name="Steele R.E."/>
            <person name="Finnerty J.R."/>
            <person name="Technau U."/>
            <person name="Martindale M.Q."/>
            <person name="Rokhsar D.S."/>
        </authorList>
    </citation>
    <scope>NUCLEOTIDE SEQUENCE [LARGE SCALE GENOMIC DNA]</scope>
    <source>
        <strain evidence="5">CH2 X CH6</strain>
    </source>
</reference>
<dbReference type="SUPFAM" id="SSF57196">
    <property type="entry name" value="EGF/Laminin"/>
    <property type="match status" value="1"/>
</dbReference>
<keyword evidence="1" id="KW-0245">EGF-like domain</keyword>
<evidence type="ECO:0000313" key="5">
    <source>
        <dbReference type="Proteomes" id="UP000001593"/>
    </source>
</evidence>
<dbReference type="AlphaFoldDB" id="A7SP95"/>
<feature type="domain" description="NELL2-like EGF" evidence="3">
    <location>
        <begin position="3"/>
        <end position="33"/>
    </location>
</feature>
<gene>
    <name evidence="4" type="ORF">NEMVEDRAFT_v1g215299</name>
</gene>
<dbReference type="Gene3D" id="2.40.155.10">
    <property type="entry name" value="Green fluorescent protein"/>
    <property type="match status" value="1"/>
</dbReference>
<dbReference type="InterPro" id="IPR024731">
    <property type="entry name" value="NELL2-like_EGF"/>
</dbReference>
<keyword evidence="2" id="KW-1015">Disulfide bond</keyword>
<dbReference type="InParanoid" id="A7SP95"/>
<dbReference type="OMA" id="ANTCNIN"/>
<dbReference type="EMBL" id="DS469730">
    <property type="protein sequence ID" value="EDO34464.1"/>
    <property type="molecule type" value="Genomic_DNA"/>
</dbReference>
<organism evidence="4 5">
    <name type="scientific">Nematostella vectensis</name>
    <name type="common">Starlet sea anemone</name>
    <dbReference type="NCBI Taxonomy" id="45351"/>
    <lineage>
        <taxon>Eukaryota</taxon>
        <taxon>Metazoa</taxon>
        <taxon>Cnidaria</taxon>
        <taxon>Anthozoa</taxon>
        <taxon>Hexacorallia</taxon>
        <taxon>Actiniaria</taxon>
        <taxon>Edwardsiidae</taxon>
        <taxon>Nematostella</taxon>
    </lineage>
</organism>
<keyword evidence="5" id="KW-1185">Reference proteome</keyword>
<accession>A7SP95</accession>
<evidence type="ECO:0000313" key="4">
    <source>
        <dbReference type="EMBL" id="EDO34464.1"/>
    </source>
</evidence>
<dbReference type="KEGG" id="nve:5505808"/>
<protein>
    <recommendedName>
        <fullName evidence="3">NELL2-like EGF domain-containing protein</fullName>
    </recommendedName>
</protein>
<proteinExistence type="predicted"/>
<dbReference type="InterPro" id="IPR009017">
    <property type="entry name" value="GFP"/>
</dbReference>
<evidence type="ECO:0000259" key="3">
    <source>
        <dbReference type="Pfam" id="PF12947"/>
    </source>
</evidence>